<name>A0ABV5VXT2_9BACL</name>
<dbReference type="RefSeq" id="WP_344903283.1">
    <property type="nucleotide sequence ID" value="NZ_BAAAYO010000001.1"/>
</dbReference>
<comment type="caution">
    <text evidence="4">The sequence shown here is derived from an EMBL/GenBank/DDBJ whole genome shotgun (WGS) entry which is preliminary data.</text>
</comment>
<dbReference type="InterPro" id="IPR002068">
    <property type="entry name" value="A-crystallin/Hsp20_dom"/>
</dbReference>
<protein>
    <submittedName>
        <fullName evidence="4">Hsp20/alpha crystallin family protein</fullName>
    </submittedName>
</protein>
<evidence type="ECO:0000313" key="5">
    <source>
        <dbReference type="Proteomes" id="UP001589619"/>
    </source>
</evidence>
<evidence type="ECO:0000259" key="3">
    <source>
        <dbReference type="PROSITE" id="PS01031"/>
    </source>
</evidence>
<dbReference type="Gene3D" id="2.60.40.790">
    <property type="match status" value="1"/>
</dbReference>
<reference evidence="4 5" key="1">
    <citation type="submission" date="2024-09" db="EMBL/GenBank/DDBJ databases">
        <authorList>
            <person name="Sun Q."/>
            <person name="Mori K."/>
        </authorList>
    </citation>
    <scope>NUCLEOTIDE SEQUENCE [LARGE SCALE GENOMIC DNA]</scope>
    <source>
        <strain evidence="4 5">JCM 12520</strain>
    </source>
</reference>
<dbReference type="SUPFAM" id="SSF49764">
    <property type="entry name" value="HSP20-like chaperones"/>
    <property type="match status" value="1"/>
</dbReference>
<accession>A0ABV5VXT2</accession>
<dbReference type="EMBL" id="JBHMAG010000012">
    <property type="protein sequence ID" value="MFB9752781.1"/>
    <property type="molecule type" value="Genomic_DNA"/>
</dbReference>
<comment type="similarity">
    <text evidence="1 2">Belongs to the small heat shock protein (HSP20) family.</text>
</comment>
<dbReference type="InterPro" id="IPR031107">
    <property type="entry name" value="Small_HSP"/>
</dbReference>
<dbReference type="Proteomes" id="UP001589619">
    <property type="component" value="Unassembled WGS sequence"/>
</dbReference>
<gene>
    <name evidence="4" type="ORF">ACFFNY_14540</name>
</gene>
<dbReference type="PANTHER" id="PTHR11527">
    <property type="entry name" value="HEAT-SHOCK PROTEIN 20 FAMILY MEMBER"/>
    <property type="match status" value="1"/>
</dbReference>
<evidence type="ECO:0000256" key="1">
    <source>
        <dbReference type="PROSITE-ProRule" id="PRU00285"/>
    </source>
</evidence>
<organism evidence="4 5">
    <name type="scientific">Paenibacillus hodogayensis</name>
    <dbReference type="NCBI Taxonomy" id="279208"/>
    <lineage>
        <taxon>Bacteria</taxon>
        <taxon>Bacillati</taxon>
        <taxon>Bacillota</taxon>
        <taxon>Bacilli</taxon>
        <taxon>Bacillales</taxon>
        <taxon>Paenibacillaceae</taxon>
        <taxon>Paenibacillus</taxon>
    </lineage>
</organism>
<keyword evidence="5" id="KW-1185">Reference proteome</keyword>
<dbReference type="Pfam" id="PF00011">
    <property type="entry name" value="HSP20"/>
    <property type="match status" value="1"/>
</dbReference>
<feature type="domain" description="SHSP" evidence="3">
    <location>
        <begin position="36"/>
        <end position="150"/>
    </location>
</feature>
<proteinExistence type="inferred from homology"/>
<sequence length="151" mass="17292">MFELIPVGKYRNESFGQLARSLDALFRSGMPAVPTKQLRSVAFGTDIRETEQGYVIEAELPGFRKEEIEIDYSSPYLTIRAMRRSEDESDGDAAKRYIRRERLEGEYVRRFYIKDVGEQGIRASMKDGVLSLHVQKKTPTPAQRIEIQDGA</sequence>
<evidence type="ECO:0000256" key="2">
    <source>
        <dbReference type="RuleBase" id="RU003616"/>
    </source>
</evidence>
<dbReference type="PROSITE" id="PS01031">
    <property type="entry name" value="SHSP"/>
    <property type="match status" value="1"/>
</dbReference>
<dbReference type="InterPro" id="IPR008978">
    <property type="entry name" value="HSP20-like_chaperone"/>
</dbReference>
<dbReference type="CDD" id="cd06471">
    <property type="entry name" value="ACD_LpsHSP_like"/>
    <property type="match status" value="1"/>
</dbReference>
<evidence type="ECO:0000313" key="4">
    <source>
        <dbReference type="EMBL" id="MFB9752781.1"/>
    </source>
</evidence>